<accession>A0A1A7ZIA2</accession>
<organism evidence="1">
    <name type="scientific">Nothobranchius furzeri</name>
    <name type="common">Turquoise killifish</name>
    <dbReference type="NCBI Taxonomy" id="105023"/>
    <lineage>
        <taxon>Eukaryota</taxon>
        <taxon>Metazoa</taxon>
        <taxon>Chordata</taxon>
        <taxon>Craniata</taxon>
        <taxon>Vertebrata</taxon>
        <taxon>Euteleostomi</taxon>
        <taxon>Actinopterygii</taxon>
        <taxon>Neopterygii</taxon>
        <taxon>Teleostei</taxon>
        <taxon>Neoteleostei</taxon>
        <taxon>Acanthomorphata</taxon>
        <taxon>Ovalentaria</taxon>
        <taxon>Atherinomorphae</taxon>
        <taxon>Cyprinodontiformes</taxon>
        <taxon>Nothobranchiidae</taxon>
        <taxon>Nothobranchius</taxon>
    </lineage>
</organism>
<dbReference type="AlphaFoldDB" id="A0A1A7ZIA2"/>
<reference evidence="1" key="2">
    <citation type="submission" date="2016-06" db="EMBL/GenBank/DDBJ databases">
        <title>The genome of a short-lived fish provides insights into sex chromosome evolution and the genetic control of aging.</title>
        <authorList>
            <person name="Reichwald K."/>
            <person name="Felder M."/>
            <person name="Petzold A."/>
            <person name="Koch P."/>
            <person name="Groth M."/>
            <person name="Platzer M."/>
        </authorList>
    </citation>
    <scope>NUCLEOTIDE SEQUENCE</scope>
    <source>
        <tissue evidence="1">Brain</tissue>
    </source>
</reference>
<proteinExistence type="predicted"/>
<reference evidence="1" key="1">
    <citation type="submission" date="2016-05" db="EMBL/GenBank/DDBJ databases">
        <authorList>
            <person name="Lavstsen T."/>
            <person name="Jespersen J.S."/>
        </authorList>
    </citation>
    <scope>NUCLEOTIDE SEQUENCE</scope>
    <source>
        <tissue evidence="1">Brain</tissue>
    </source>
</reference>
<feature type="non-terminal residue" evidence="1">
    <location>
        <position position="1"/>
    </location>
</feature>
<sequence>GTTDRLSSALPHCSLCVDTQRSEFMGQRRGLEEGGRVLLVLCGRARSLTFQSSTVILTRTNGMYSHAPRDTRGSSSSSSPLRVVWVRFTSWKLMLDLMMNVSLLLVV</sequence>
<name>A0A1A7ZIA2_NOTFU</name>
<evidence type="ECO:0000313" key="1">
    <source>
        <dbReference type="EMBL" id="SBP42041.1"/>
    </source>
</evidence>
<dbReference type="EMBL" id="HADY01003556">
    <property type="protein sequence ID" value="SBP42041.1"/>
    <property type="molecule type" value="Transcribed_RNA"/>
</dbReference>
<protein>
    <submittedName>
        <fullName evidence="1">Uncharacterized protein</fullName>
    </submittedName>
</protein>
<gene>
    <name evidence="1" type="primary">Nfu_g_1_019143</name>
</gene>